<keyword evidence="5" id="KW-0540">Nuclease</keyword>
<dbReference type="PANTHER" id="PTHR30408:SF12">
    <property type="entry name" value="TYPE I RESTRICTION ENZYME MJAVIII SPECIFICITY SUBUNIT"/>
    <property type="match status" value="1"/>
</dbReference>
<dbReference type="EC" id="3.1.21.-" evidence="5"/>
<feature type="domain" description="Type I restriction modification DNA specificity" evidence="4">
    <location>
        <begin position="208"/>
        <end position="393"/>
    </location>
</feature>
<dbReference type="InterPro" id="IPR000055">
    <property type="entry name" value="Restrct_endonuc_typeI_TRD"/>
</dbReference>
<dbReference type="GO" id="GO:0004519">
    <property type="term" value="F:endonuclease activity"/>
    <property type="evidence" value="ECO:0007669"/>
    <property type="project" value="UniProtKB-KW"/>
</dbReference>
<dbReference type="SUPFAM" id="SSF116734">
    <property type="entry name" value="DNA methylase specificity domain"/>
    <property type="match status" value="2"/>
</dbReference>
<dbReference type="GO" id="GO:0016787">
    <property type="term" value="F:hydrolase activity"/>
    <property type="evidence" value="ECO:0007669"/>
    <property type="project" value="UniProtKB-KW"/>
</dbReference>
<evidence type="ECO:0000313" key="5">
    <source>
        <dbReference type="EMBL" id="MDH2007257.1"/>
    </source>
</evidence>
<name>A0AA43AYC4_9BURK</name>
<dbReference type="Gene3D" id="1.10.287.1120">
    <property type="entry name" value="Bipartite methylase S protein"/>
    <property type="match status" value="1"/>
</dbReference>
<dbReference type="AlphaFoldDB" id="A0AA43AYC4"/>
<evidence type="ECO:0000256" key="2">
    <source>
        <dbReference type="ARBA" id="ARBA00022747"/>
    </source>
</evidence>
<dbReference type="PANTHER" id="PTHR30408">
    <property type="entry name" value="TYPE-1 RESTRICTION ENZYME ECOKI SPECIFICITY PROTEIN"/>
    <property type="match status" value="1"/>
</dbReference>
<dbReference type="GO" id="GO:0009307">
    <property type="term" value="P:DNA restriction-modification system"/>
    <property type="evidence" value="ECO:0007669"/>
    <property type="project" value="UniProtKB-KW"/>
</dbReference>
<keyword evidence="5" id="KW-0378">Hydrolase</keyword>
<dbReference type="CDD" id="cd17255">
    <property type="entry name" value="RMtype1_S_Fco49512ORF2615P-TRD2-CR2_like"/>
    <property type="match status" value="1"/>
</dbReference>
<dbReference type="InterPro" id="IPR052021">
    <property type="entry name" value="Type-I_RS_S_subunit"/>
</dbReference>
<comment type="caution">
    <text evidence="5">The sequence shown here is derived from an EMBL/GenBank/DDBJ whole genome shotgun (WGS) entry which is preliminary data.</text>
</comment>
<dbReference type="EMBL" id="JAOCJW010000055">
    <property type="protein sequence ID" value="MDH2007257.1"/>
    <property type="molecule type" value="Genomic_DNA"/>
</dbReference>
<keyword evidence="2" id="KW-0680">Restriction system</keyword>
<evidence type="ECO:0000256" key="1">
    <source>
        <dbReference type="ARBA" id="ARBA00010923"/>
    </source>
</evidence>
<evidence type="ECO:0000313" key="6">
    <source>
        <dbReference type="Proteomes" id="UP001161294"/>
    </source>
</evidence>
<dbReference type="GO" id="GO:0003677">
    <property type="term" value="F:DNA binding"/>
    <property type="evidence" value="ECO:0007669"/>
    <property type="project" value="UniProtKB-KW"/>
</dbReference>
<reference evidence="5" key="1">
    <citation type="submission" date="2022-09" db="EMBL/GenBank/DDBJ databases">
        <title>Intensive care unit water sources are persistently colonized with multi-drug resistant bacteria and are the site of extensive horizontal gene transfer of antibiotic resistance genes.</title>
        <authorList>
            <person name="Diorio-Toth L."/>
        </authorList>
    </citation>
    <scope>NUCLEOTIDE SEQUENCE</scope>
    <source>
        <strain evidence="5">GD03686</strain>
    </source>
</reference>
<evidence type="ECO:0000256" key="3">
    <source>
        <dbReference type="ARBA" id="ARBA00023125"/>
    </source>
</evidence>
<dbReference type="RefSeq" id="WP_279851556.1">
    <property type="nucleotide sequence ID" value="NZ_JAOCIA010000058.1"/>
</dbReference>
<protein>
    <submittedName>
        <fullName evidence="5">Restriction endonuclease subunit S</fullName>
        <ecNumber evidence="5">3.1.21.-</ecNumber>
    </submittedName>
</protein>
<dbReference type="InterPro" id="IPR044946">
    <property type="entry name" value="Restrct_endonuc_typeI_TRD_sf"/>
</dbReference>
<keyword evidence="5" id="KW-0255">Endonuclease</keyword>
<dbReference type="Gene3D" id="3.90.220.20">
    <property type="entry name" value="DNA methylase specificity domains"/>
    <property type="match status" value="2"/>
</dbReference>
<feature type="domain" description="Type I restriction modification DNA specificity" evidence="4">
    <location>
        <begin position="19"/>
        <end position="167"/>
    </location>
</feature>
<keyword evidence="3" id="KW-0238">DNA-binding</keyword>
<sequence>MSENSVRPLEYYENLDEIELGRGNVISTLDLATYPGDYPVYSSSAVGTGEFGRYGRFMFDEELITWSIDGGGRPFYRPKHRYSVTNVCGYLRVKRPDLWNYRFLHALLEKLQSGIQFDYQMKAHPSVIRELYRFARVPLKAQETIGLILDTLDTAIQTTEAIIAKLKAVKQGLLHDLLTRGIDANGELRPPQAEAPHLYKASPLGWIPKEWEVKQLADLLAAVEPAMRSGPFGSALLKQELVEAGYPLLGIDNVHTEHFVADYVRFVTPVKFVQLMRYAVRPHDLMITIMGTVGRCCLVPEDIGQALSSKHTWTISLDQEAYSPYLAMLQVNYSPWVLAHFAKDQQGGTMAAIRSETLRSTRLPVPPRKEQLLMEERLREISKRIDLEGALLAKCHAEKSGLMDDLLTGRVRVTPLLEAAAP</sequence>
<evidence type="ECO:0000259" key="4">
    <source>
        <dbReference type="Pfam" id="PF01420"/>
    </source>
</evidence>
<proteinExistence type="inferred from homology"/>
<accession>A0AA43AYC4</accession>
<dbReference type="Pfam" id="PF01420">
    <property type="entry name" value="Methylase_S"/>
    <property type="match status" value="2"/>
</dbReference>
<comment type="similarity">
    <text evidence="1">Belongs to the type-I restriction system S methylase family.</text>
</comment>
<gene>
    <name evidence="5" type="ORF">N5J23_17250</name>
</gene>
<organism evidence="5 6">
    <name type="scientific">Comamonas aquatica</name>
    <dbReference type="NCBI Taxonomy" id="225991"/>
    <lineage>
        <taxon>Bacteria</taxon>
        <taxon>Pseudomonadati</taxon>
        <taxon>Pseudomonadota</taxon>
        <taxon>Betaproteobacteria</taxon>
        <taxon>Burkholderiales</taxon>
        <taxon>Comamonadaceae</taxon>
        <taxon>Comamonas</taxon>
    </lineage>
</organism>
<dbReference type="Proteomes" id="UP001161294">
    <property type="component" value="Unassembled WGS sequence"/>
</dbReference>